<accession>A0ACC2L1Q1</accession>
<organism evidence="1 2">
    <name type="scientific">Persea americana</name>
    <name type="common">Avocado</name>
    <dbReference type="NCBI Taxonomy" id="3435"/>
    <lineage>
        <taxon>Eukaryota</taxon>
        <taxon>Viridiplantae</taxon>
        <taxon>Streptophyta</taxon>
        <taxon>Embryophyta</taxon>
        <taxon>Tracheophyta</taxon>
        <taxon>Spermatophyta</taxon>
        <taxon>Magnoliopsida</taxon>
        <taxon>Magnoliidae</taxon>
        <taxon>Laurales</taxon>
        <taxon>Lauraceae</taxon>
        <taxon>Persea</taxon>
    </lineage>
</organism>
<name>A0ACC2L1Q1_PERAE</name>
<reference evidence="1 2" key="1">
    <citation type="journal article" date="2022" name="Hortic Res">
        <title>A haplotype resolved chromosomal level avocado genome allows analysis of novel avocado genes.</title>
        <authorList>
            <person name="Nath O."/>
            <person name="Fletcher S.J."/>
            <person name="Hayward A."/>
            <person name="Shaw L.M."/>
            <person name="Masouleh A.K."/>
            <person name="Furtado A."/>
            <person name="Henry R.J."/>
            <person name="Mitter N."/>
        </authorList>
    </citation>
    <scope>NUCLEOTIDE SEQUENCE [LARGE SCALE GENOMIC DNA]</scope>
    <source>
        <strain evidence="2">cv. Hass</strain>
    </source>
</reference>
<protein>
    <submittedName>
        <fullName evidence="1">Uncharacterized protein</fullName>
    </submittedName>
</protein>
<gene>
    <name evidence="1" type="ORF">MRB53_020492</name>
</gene>
<proteinExistence type="predicted"/>
<evidence type="ECO:0000313" key="1">
    <source>
        <dbReference type="EMBL" id="KAJ8627185.1"/>
    </source>
</evidence>
<comment type="caution">
    <text evidence="1">The sequence shown here is derived from an EMBL/GenBank/DDBJ whole genome shotgun (WGS) entry which is preliminary data.</text>
</comment>
<evidence type="ECO:0000313" key="2">
    <source>
        <dbReference type="Proteomes" id="UP001234297"/>
    </source>
</evidence>
<dbReference type="Proteomes" id="UP001234297">
    <property type="component" value="Chromosome 6"/>
</dbReference>
<sequence>MQRRRHPLVIADLEAWVFGDRAPRAPLSGGVTPDTDAASVVPAATAPAPTSPPNEAAQTESGANTGAAA</sequence>
<dbReference type="EMBL" id="CM056814">
    <property type="protein sequence ID" value="KAJ8627185.1"/>
    <property type="molecule type" value="Genomic_DNA"/>
</dbReference>
<keyword evidence="2" id="KW-1185">Reference proteome</keyword>